<evidence type="ECO:0000256" key="1">
    <source>
        <dbReference type="ARBA" id="ARBA00004429"/>
    </source>
</evidence>
<keyword evidence="7 10" id="KW-1133">Transmembrane helix</keyword>
<evidence type="ECO:0000256" key="5">
    <source>
        <dbReference type="ARBA" id="ARBA00022519"/>
    </source>
</evidence>
<name>A0ABY4ECE6_VITST</name>
<dbReference type="PANTHER" id="PTHR30561">
    <property type="entry name" value="SMR FAMILY PROTON-DEPENDENT DRUG EFFLUX TRANSPORTER SUGE"/>
    <property type="match status" value="1"/>
</dbReference>
<reference evidence="11" key="2">
    <citation type="journal article" date="2022" name="Res Sq">
        <title>Evolution of multicellular longitudinally dividing oral cavity symbionts (Neisseriaceae).</title>
        <authorList>
            <person name="Nyongesa S."/>
            <person name="Weber P."/>
            <person name="Bernet E."/>
            <person name="Pullido F."/>
            <person name="Nieckarz M."/>
            <person name="Delaby M."/>
            <person name="Nieves C."/>
            <person name="Viehboeck T."/>
            <person name="Krause N."/>
            <person name="Rivera-Millot A."/>
            <person name="Nakamura A."/>
            <person name="Vischer N."/>
            <person name="VanNieuwenhze M."/>
            <person name="Brun Y."/>
            <person name="Cava F."/>
            <person name="Bulgheresi S."/>
            <person name="Veyrier F."/>
        </authorList>
    </citation>
    <scope>NUCLEOTIDE SEQUENCE</scope>
    <source>
        <strain evidence="11">SAG 1488-6</strain>
    </source>
</reference>
<dbReference type="Pfam" id="PF00893">
    <property type="entry name" value="Multi_Drug_Res"/>
    <property type="match status" value="1"/>
</dbReference>
<keyword evidence="4" id="KW-1003">Cell membrane</keyword>
<evidence type="ECO:0000256" key="3">
    <source>
        <dbReference type="ARBA" id="ARBA00021114"/>
    </source>
</evidence>
<dbReference type="RefSeq" id="WP_019958766.1">
    <property type="nucleotide sequence ID" value="NZ_CP091512.1"/>
</dbReference>
<keyword evidence="8 10" id="KW-0472">Membrane</keyword>
<evidence type="ECO:0000256" key="10">
    <source>
        <dbReference type="SAM" id="Phobius"/>
    </source>
</evidence>
<feature type="transmembrane region" description="Helical" evidence="10">
    <location>
        <begin position="39"/>
        <end position="60"/>
    </location>
</feature>
<protein>
    <recommendedName>
        <fullName evidence="3">Spermidine export protein MdtI</fullName>
    </recommendedName>
</protein>
<evidence type="ECO:0000256" key="4">
    <source>
        <dbReference type="ARBA" id="ARBA00022475"/>
    </source>
</evidence>
<dbReference type="NCBIfam" id="NF007934">
    <property type="entry name" value="PRK10650.1"/>
    <property type="match status" value="1"/>
</dbReference>
<keyword evidence="5" id="KW-0997">Cell inner membrane</keyword>
<dbReference type="PANTHER" id="PTHR30561:SF6">
    <property type="entry name" value="SPERMIDINE EXPORT PROTEIN MDTI"/>
    <property type="match status" value="1"/>
</dbReference>
<proteinExistence type="inferred from homology"/>
<gene>
    <name evidence="11" type="primary">mdtI</name>
    <name evidence="11" type="ORF">LVJ81_03570</name>
</gene>
<dbReference type="SUPFAM" id="SSF103481">
    <property type="entry name" value="Multidrug resistance efflux transporter EmrE"/>
    <property type="match status" value="1"/>
</dbReference>
<dbReference type="InterPro" id="IPR037185">
    <property type="entry name" value="EmrE-like"/>
</dbReference>
<accession>A0ABY4ECE6</accession>
<dbReference type="InterPro" id="IPR000390">
    <property type="entry name" value="Small_drug/metabolite_transptr"/>
</dbReference>
<comment type="subcellular location">
    <subcellularLocation>
        <location evidence="1">Cell inner membrane</location>
        <topology evidence="1">Multi-pass membrane protein</topology>
    </subcellularLocation>
    <subcellularLocation>
        <location evidence="9">Cell membrane</location>
        <topology evidence="9">Multi-pass membrane protein</topology>
    </subcellularLocation>
</comment>
<dbReference type="Gene3D" id="1.10.3730.20">
    <property type="match status" value="1"/>
</dbReference>
<keyword evidence="12" id="KW-1185">Reference proteome</keyword>
<comment type="similarity">
    <text evidence="9">Belongs to the drug/metabolite transporter (DMT) superfamily. Small multidrug resistance (SMR) (TC 2.A.7.1) family.</text>
</comment>
<reference evidence="11" key="1">
    <citation type="submission" date="2021-12" db="EMBL/GenBank/DDBJ databases">
        <authorList>
            <person name="Veyrier F.J."/>
        </authorList>
    </citation>
    <scope>NUCLEOTIDE SEQUENCE</scope>
    <source>
        <strain evidence="11">SAG 1488-6</strain>
    </source>
</reference>
<feature type="transmembrane region" description="Helical" evidence="10">
    <location>
        <begin position="6"/>
        <end position="27"/>
    </location>
</feature>
<evidence type="ECO:0000313" key="12">
    <source>
        <dbReference type="Proteomes" id="UP000832034"/>
    </source>
</evidence>
<evidence type="ECO:0000256" key="2">
    <source>
        <dbReference type="ARBA" id="ARBA00011359"/>
    </source>
</evidence>
<evidence type="ECO:0000256" key="9">
    <source>
        <dbReference type="RuleBase" id="RU003942"/>
    </source>
</evidence>
<evidence type="ECO:0000256" key="8">
    <source>
        <dbReference type="ARBA" id="ARBA00023136"/>
    </source>
</evidence>
<comment type="subunit">
    <text evidence="2">Forms a complex with MdtJ.</text>
</comment>
<feature type="transmembrane region" description="Helical" evidence="10">
    <location>
        <begin position="66"/>
        <end position="86"/>
    </location>
</feature>
<dbReference type="Proteomes" id="UP000832034">
    <property type="component" value="Chromosome"/>
</dbReference>
<evidence type="ECO:0000256" key="7">
    <source>
        <dbReference type="ARBA" id="ARBA00022989"/>
    </source>
</evidence>
<sequence length="110" mass="11931">MLENFNMMHLMWLFAAIGLEIGANILLKMSQGFRRWGIGTAAILCVIAAFTCLSFAVAGIELSVAYALWGSLGIIITMFVGIFLFGQRVNAKGWAGISILLVGMLLIKFA</sequence>
<keyword evidence="6 9" id="KW-0812">Transmembrane</keyword>
<evidence type="ECO:0000313" key="11">
    <source>
        <dbReference type="EMBL" id="UOO93122.1"/>
    </source>
</evidence>
<dbReference type="EMBL" id="CP091512">
    <property type="protein sequence ID" value="UOO93122.1"/>
    <property type="molecule type" value="Genomic_DNA"/>
</dbReference>
<feature type="transmembrane region" description="Helical" evidence="10">
    <location>
        <begin position="93"/>
        <end position="109"/>
    </location>
</feature>
<evidence type="ECO:0000256" key="6">
    <source>
        <dbReference type="ARBA" id="ARBA00022692"/>
    </source>
</evidence>
<organism evidence="11 12">
    <name type="scientific">Vitreoscilla stercoraria</name>
    <dbReference type="NCBI Taxonomy" id="61"/>
    <lineage>
        <taxon>Bacteria</taxon>
        <taxon>Pseudomonadati</taxon>
        <taxon>Pseudomonadota</taxon>
        <taxon>Betaproteobacteria</taxon>
        <taxon>Neisseriales</taxon>
        <taxon>Neisseriaceae</taxon>
        <taxon>Vitreoscilla</taxon>
    </lineage>
</organism>
<dbReference type="InterPro" id="IPR045324">
    <property type="entry name" value="Small_multidrug_res"/>
</dbReference>